<evidence type="ECO:0000313" key="3">
    <source>
        <dbReference type="Proteomes" id="UP000030104"/>
    </source>
</evidence>
<dbReference type="AlphaFoldDB" id="A0A0A2LDK2"/>
<dbReference type="EMBL" id="JQGA01000588">
    <property type="protein sequence ID" value="KGO74695.1"/>
    <property type="molecule type" value="Genomic_DNA"/>
</dbReference>
<reference evidence="2 3" key="1">
    <citation type="journal article" date="2015" name="Mol. Plant Microbe Interact.">
        <title>Genome, transcriptome, and functional analyses of Penicillium expansum provide new insights into secondary metabolism and pathogenicity.</title>
        <authorList>
            <person name="Ballester A.R."/>
            <person name="Marcet-Houben M."/>
            <person name="Levin E."/>
            <person name="Sela N."/>
            <person name="Selma-Lazaro C."/>
            <person name="Carmona L."/>
            <person name="Wisniewski M."/>
            <person name="Droby S."/>
            <person name="Gonzalez-Candelas L."/>
            <person name="Gabaldon T."/>
        </authorList>
    </citation>
    <scope>NUCLEOTIDE SEQUENCE [LARGE SCALE GENOMIC DNA]</scope>
    <source>
        <strain evidence="2 3">PHI-1</strain>
    </source>
</reference>
<protein>
    <submittedName>
        <fullName evidence="2">Uncharacterized protein</fullName>
    </submittedName>
</protein>
<dbReference type="HOGENOM" id="CLU_3069417_0_0_1"/>
<gene>
    <name evidence="2" type="ORF">PITC_083040</name>
</gene>
<organism evidence="2 3">
    <name type="scientific">Penicillium italicum</name>
    <name type="common">Blue mold</name>
    <dbReference type="NCBI Taxonomy" id="40296"/>
    <lineage>
        <taxon>Eukaryota</taxon>
        <taxon>Fungi</taxon>
        <taxon>Dikarya</taxon>
        <taxon>Ascomycota</taxon>
        <taxon>Pezizomycotina</taxon>
        <taxon>Eurotiomycetes</taxon>
        <taxon>Eurotiomycetidae</taxon>
        <taxon>Eurotiales</taxon>
        <taxon>Aspergillaceae</taxon>
        <taxon>Penicillium</taxon>
    </lineage>
</organism>
<keyword evidence="3" id="KW-1185">Reference proteome</keyword>
<feature type="compositionally biased region" description="Basic and acidic residues" evidence="1">
    <location>
        <begin position="41"/>
        <end position="53"/>
    </location>
</feature>
<evidence type="ECO:0000256" key="1">
    <source>
        <dbReference type="SAM" id="MobiDB-lite"/>
    </source>
</evidence>
<sequence>MLCVVAYEEQATPSWPVRVVGDGVWSWRGNSAADGGGEEVGSDRCDSDESLRK</sequence>
<evidence type="ECO:0000313" key="2">
    <source>
        <dbReference type="EMBL" id="KGO74695.1"/>
    </source>
</evidence>
<proteinExistence type="predicted"/>
<feature type="region of interest" description="Disordered" evidence="1">
    <location>
        <begin position="29"/>
        <end position="53"/>
    </location>
</feature>
<accession>A0A0A2LDK2</accession>
<comment type="caution">
    <text evidence="2">The sequence shown here is derived from an EMBL/GenBank/DDBJ whole genome shotgun (WGS) entry which is preliminary data.</text>
</comment>
<name>A0A0A2LDK2_PENIT</name>
<dbReference type="Proteomes" id="UP000030104">
    <property type="component" value="Unassembled WGS sequence"/>
</dbReference>